<evidence type="ECO:0000313" key="7">
    <source>
        <dbReference type="Proteomes" id="UP001596270"/>
    </source>
</evidence>
<evidence type="ECO:0000256" key="3">
    <source>
        <dbReference type="ARBA" id="ARBA00023163"/>
    </source>
</evidence>
<keyword evidence="7" id="KW-1185">Reference proteome</keyword>
<dbReference type="Proteomes" id="UP001596270">
    <property type="component" value="Unassembled WGS sequence"/>
</dbReference>
<gene>
    <name evidence="6" type="ORF">ACFQND_20910</name>
</gene>
<evidence type="ECO:0000256" key="2">
    <source>
        <dbReference type="ARBA" id="ARBA00023125"/>
    </source>
</evidence>
<evidence type="ECO:0000313" key="6">
    <source>
        <dbReference type="EMBL" id="MFC6283696.1"/>
    </source>
</evidence>
<evidence type="ECO:0000259" key="4">
    <source>
        <dbReference type="PROSITE" id="PS51077"/>
    </source>
</evidence>
<dbReference type="InterPro" id="IPR005471">
    <property type="entry name" value="Tscrpt_reg_IclR_N"/>
</dbReference>
<evidence type="ECO:0000256" key="1">
    <source>
        <dbReference type="ARBA" id="ARBA00023015"/>
    </source>
</evidence>
<dbReference type="InterPro" id="IPR014757">
    <property type="entry name" value="Tscrpt_reg_IclR_C"/>
</dbReference>
<evidence type="ECO:0000259" key="5">
    <source>
        <dbReference type="PROSITE" id="PS51078"/>
    </source>
</evidence>
<dbReference type="PANTHER" id="PTHR30136:SF24">
    <property type="entry name" value="HTH-TYPE TRANSCRIPTIONAL REPRESSOR ALLR"/>
    <property type="match status" value="1"/>
</dbReference>
<accession>A0ABW1U1C4</accession>
<dbReference type="InterPro" id="IPR036388">
    <property type="entry name" value="WH-like_DNA-bd_sf"/>
</dbReference>
<dbReference type="EMBL" id="JBHSRS010000083">
    <property type="protein sequence ID" value="MFC6283696.1"/>
    <property type="molecule type" value="Genomic_DNA"/>
</dbReference>
<dbReference type="InterPro" id="IPR050707">
    <property type="entry name" value="HTH_MetabolicPath_Reg"/>
</dbReference>
<organism evidence="6 7">
    <name type="scientific">Polaromonas aquatica</name>
    <dbReference type="NCBI Taxonomy" id="332657"/>
    <lineage>
        <taxon>Bacteria</taxon>
        <taxon>Pseudomonadati</taxon>
        <taxon>Pseudomonadota</taxon>
        <taxon>Betaproteobacteria</taxon>
        <taxon>Burkholderiales</taxon>
        <taxon>Comamonadaceae</taxon>
        <taxon>Polaromonas</taxon>
    </lineage>
</organism>
<dbReference type="SMART" id="SM00346">
    <property type="entry name" value="HTH_ICLR"/>
    <property type="match status" value="1"/>
</dbReference>
<dbReference type="SUPFAM" id="SSF55781">
    <property type="entry name" value="GAF domain-like"/>
    <property type="match status" value="1"/>
</dbReference>
<dbReference type="PANTHER" id="PTHR30136">
    <property type="entry name" value="HELIX-TURN-HELIX TRANSCRIPTIONAL REGULATOR, ICLR FAMILY"/>
    <property type="match status" value="1"/>
</dbReference>
<dbReference type="PROSITE" id="PS51078">
    <property type="entry name" value="ICLR_ED"/>
    <property type="match status" value="1"/>
</dbReference>
<feature type="domain" description="IclR-ED" evidence="5">
    <location>
        <begin position="68"/>
        <end position="251"/>
    </location>
</feature>
<feature type="domain" description="HTH iclR-type" evidence="4">
    <location>
        <begin position="6"/>
        <end position="67"/>
    </location>
</feature>
<protein>
    <submittedName>
        <fullName evidence="6">IclR family transcriptional regulator</fullName>
    </submittedName>
</protein>
<dbReference type="Gene3D" id="1.10.10.10">
    <property type="entry name" value="Winged helix-like DNA-binding domain superfamily/Winged helix DNA-binding domain"/>
    <property type="match status" value="1"/>
</dbReference>
<proteinExistence type="predicted"/>
<dbReference type="Pfam" id="PF01614">
    <property type="entry name" value="IclR_C"/>
    <property type="match status" value="1"/>
</dbReference>
<keyword evidence="3" id="KW-0804">Transcription</keyword>
<reference evidence="7" key="1">
    <citation type="journal article" date="2019" name="Int. J. Syst. Evol. Microbiol.">
        <title>The Global Catalogue of Microorganisms (GCM) 10K type strain sequencing project: providing services to taxonomists for standard genome sequencing and annotation.</title>
        <authorList>
            <consortium name="The Broad Institute Genomics Platform"/>
            <consortium name="The Broad Institute Genome Sequencing Center for Infectious Disease"/>
            <person name="Wu L."/>
            <person name="Ma J."/>
        </authorList>
    </citation>
    <scope>NUCLEOTIDE SEQUENCE [LARGE SCALE GENOMIC DNA]</scope>
    <source>
        <strain evidence="7">CCUG 39402</strain>
    </source>
</reference>
<dbReference type="Pfam" id="PF09339">
    <property type="entry name" value="HTH_IclR"/>
    <property type="match status" value="1"/>
</dbReference>
<dbReference type="RefSeq" id="WP_371434356.1">
    <property type="nucleotide sequence ID" value="NZ_JBHSRS010000083.1"/>
</dbReference>
<dbReference type="InterPro" id="IPR036390">
    <property type="entry name" value="WH_DNA-bd_sf"/>
</dbReference>
<dbReference type="InterPro" id="IPR029016">
    <property type="entry name" value="GAF-like_dom_sf"/>
</dbReference>
<sequence length="255" mass="27908">MSDSVSSSLARTLSVLDLFNENKQTLTAEEIVDVLAVSRPTGYRYVRILLNADLLQQVGNSLYALGPKIVVLDHYIRFSDPVLRVSRPLMQELAKKTGFDCITSGWFGNQVLDTHREYGAVPAHLLYGRGRPRPLFLGSAPKLILASFSSPQLRKVFDQHGEEAVAAGLPGDWPGFRKYFAAIRRAGHYLSVGELQSQYASVGAPIVSPKESLWGSLSIVFDKSRLSIIDTDKLTGLTIETAQAISTRIAMGADA</sequence>
<keyword evidence="2" id="KW-0238">DNA-binding</keyword>
<dbReference type="Gene3D" id="3.30.450.40">
    <property type="match status" value="1"/>
</dbReference>
<dbReference type="PROSITE" id="PS51077">
    <property type="entry name" value="HTH_ICLR"/>
    <property type="match status" value="1"/>
</dbReference>
<dbReference type="SUPFAM" id="SSF46785">
    <property type="entry name" value="Winged helix' DNA-binding domain"/>
    <property type="match status" value="1"/>
</dbReference>
<comment type="caution">
    <text evidence="6">The sequence shown here is derived from an EMBL/GenBank/DDBJ whole genome shotgun (WGS) entry which is preliminary data.</text>
</comment>
<name>A0ABW1U1C4_9BURK</name>
<keyword evidence="1" id="KW-0805">Transcription regulation</keyword>